<evidence type="ECO:0000313" key="2">
    <source>
        <dbReference type="Proteomes" id="UP001358586"/>
    </source>
</evidence>
<dbReference type="EMBL" id="JARKNE010000002">
    <property type="protein sequence ID" value="KAK5842768.1"/>
    <property type="molecule type" value="Genomic_DNA"/>
</dbReference>
<organism evidence="1 2">
    <name type="scientific">Gossypium arboreum</name>
    <name type="common">Tree cotton</name>
    <name type="synonym">Gossypium nanking</name>
    <dbReference type="NCBI Taxonomy" id="29729"/>
    <lineage>
        <taxon>Eukaryota</taxon>
        <taxon>Viridiplantae</taxon>
        <taxon>Streptophyta</taxon>
        <taxon>Embryophyta</taxon>
        <taxon>Tracheophyta</taxon>
        <taxon>Spermatophyta</taxon>
        <taxon>Magnoliopsida</taxon>
        <taxon>eudicotyledons</taxon>
        <taxon>Gunneridae</taxon>
        <taxon>Pentapetalae</taxon>
        <taxon>rosids</taxon>
        <taxon>malvids</taxon>
        <taxon>Malvales</taxon>
        <taxon>Malvaceae</taxon>
        <taxon>Malvoideae</taxon>
        <taxon>Gossypium</taxon>
    </lineage>
</organism>
<dbReference type="PANTHER" id="PTHR33116">
    <property type="entry name" value="REVERSE TRANSCRIPTASE ZINC-BINDING DOMAIN-CONTAINING PROTEIN-RELATED-RELATED"/>
    <property type="match status" value="1"/>
</dbReference>
<protein>
    <recommendedName>
        <fullName evidence="3">Reverse transcriptase</fullName>
    </recommendedName>
</protein>
<sequence length="355" mass="41562">MKILREFVQVLGQKINLDKSMVFFNPNTLIDQHQLYGDLLRMRVVDNLENYLGLPLYVGKKKSMAFHSILSRFSYRINSWSKRLFSYDGKDFFIKSIIRSLPTYALSIFVTPKVSLEEMQSKICRMWWICKDKGRRWAMLAWDKVCFTKGMGGLGFRDLRLFNLAFLGRLVWRLFTIKYTLCYHVLSSKYFPSGDLFHPKKVDKLSYTRTSIATAAKALENGFDWQVGDGNSIDIHKDNWGFEGLDGDSLRCTTLNFYERKVHDLWVNNRTSWNKNKVHEIYGCSIVFVIYLFYPMAQTTAWFDSITLMDFTPLSRPIRGFFLSRWVLVLIDSLEDYLEAKNPSKISGFYLAYGT</sequence>
<keyword evidence="2" id="KW-1185">Reference proteome</keyword>
<reference evidence="1 2" key="1">
    <citation type="submission" date="2023-03" db="EMBL/GenBank/DDBJ databases">
        <title>WGS of Gossypium arboreum.</title>
        <authorList>
            <person name="Yu D."/>
        </authorList>
    </citation>
    <scope>NUCLEOTIDE SEQUENCE [LARGE SCALE GENOMIC DNA]</scope>
    <source>
        <tissue evidence="1">Leaf</tissue>
    </source>
</reference>
<accession>A0ABR0QV50</accession>
<comment type="caution">
    <text evidence="1">The sequence shown here is derived from an EMBL/GenBank/DDBJ whole genome shotgun (WGS) entry which is preliminary data.</text>
</comment>
<gene>
    <name evidence="1" type="ORF">PVK06_005159</name>
</gene>
<proteinExistence type="predicted"/>
<name>A0ABR0QV50_GOSAR</name>
<evidence type="ECO:0000313" key="1">
    <source>
        <dbReference type="EMBL" id="KAK5842768.1"/>
    </source>
</evidence>
<dbReference type="PANTHER" id="PTHR33116:SF86">
    <property type="entry name" value="REVERSE TRANSCRIPTASE DOMAIN-CONTAINING PROTEIN"/>
    <property type="match status" value="1"/>
</dbReference>
<evidence type="ECO:0008006" key="3">
    <source>
        <dbReference type="Google" id="ProtNLM"/>
    </source>
</evidence>
<dbReference type="Proteomes" id="UP001358586">
    <property type="component" value="Chromosome 2"/>
</dbReference>